<accession>A0ABV1RMV7</accession>
<keyword evidence="2 10" id="KW-0547">Nucleotide-binding</keyword>
<evidence type="ECO:0000256" key="1">
    <source>
        <dbReference type="ARBA" id="ARBA00022722"/>
    </source>
</evidence>
<evidence type="ECO:0000256" key="3">
    <source>
        <dbReference type="ARBA" id="ARBA00022763"/>
    </source>
</evidence>
<comment type="similarity">
    <text evidence="10">Belongs to the RecC family.</text>
</comment>
<dbReference type="SUPFAM" id="SSF52980">
    <property type="entry name" value="Restriction endonuclease-like"/>
    <property type="match status" value="1"/>
</dbReference>
<dbReference type="Pfam" id="PF04257">
    <property type="entry name" value="Exonuc_V_gamma"/>
    <property type="match status" value="1"/>
</dbReference>
<keyword evidence="3 10" id="KW-0227">DNA damage</keyword>
<reference evidence="12 13" key="1">
    <citation type="submission" date="2024-06" db="EMBL/GenBank/DDBJ databases">
        <authorList>
            <person name="Chen R.Y."/>
        </authorList>
    </citation>
    <scope>NUCLEOTIDE SEQUENCE [LARGE SCALE GENOMIC DNA]</scope>
    <source>
        <strain evidence="12 13">D2</strain>
    </source>
</reference>
<keyword evidence="6 10" id="KW-0269">Exonuclease</keyword>
<dbReference type="PANTHER" id="PTHR30591:SF1">
    <property type="entry name" value="RECBCD ENZYME SUBUNIT RECC"/>
    <property type="match status" value="1"/>
</dbReference>
<proteinExistence type="inferred from homology"/>
<dbReference type="SUPFAM" id="SSF52540">
    <property type="entry name" value="P-loop containing nucleoside triphosphate hydrolases"/>
    <property type="match status" value="2"/>
</dbReference>
<evidence type="ECO:0000256" key="6">
    <source>
        <dbReference type="ARBA" id="ARBA00022839"/>
    </source>
</evidence>
<dbReference type="Proteomes" id="UP001467690">
    <property type="component" value="Unassembled WGS sequence"/>
</dbReference>
<feature type="domain" description="RecC C-terminal" evidence="11">
    <location>
        <begin position="813"/>
        <end position="1047"/>
    </location>
</feature>
<evidence type="ECO:0000256" key="4">
    <source>
        <dbReference type="ARBA" id="ARBA00022801"/>
    </source>
</evidence>
<evidence type="ECO:0000313" key="13">
    <source>
        <dbReference type="Proteomes" id="UP001467690"/>
    </source>
</evidence>
<keyword evidence="1 10" id="KW-0540">Nuclease</keyword>
<comment type="miscellaneous">
    <text evidence="10">In the RecBCD complex, RecB has a slow 3'-5' helicase, an exonuclease activity and loads RecA onto ssDNA, RecD has a fast 5'-3' helicase activity, while RecC stimulates the ATPase and processivity of the RecB helicase and contributes to recognition of the Chi site.</text>
</comment>
<keyword evidence="9 10" id="KW-0234">DNA repair</keyword>
<evidence type="ECO:0000256" key="2">
    <source>
        <dbReference type="ARBA" id="ARBA00022741"/>
    </source>
</evidence>
<dbReference type="GO" id="GO:0008854">
    <property type="term" value="F:exodeoxyribonuclease V activity"/>
    <property type="evidence" value="ECO:0007669"/>
    <property type="project" value="UniProtKB-EC"/>
</dbReference>
<sequence length="1126" mass="129682">MFTLYPSNRLEDLAILLAKVLENRQGGVLSQDVILVESQGMQHWLNMQLAQQHNIAMNISYPMPSRFIWNTARKILGSDNIPQQSPYRREVLSFRIDAILQSATWAENSAATKVNQYWQDRADSVNVDNFALKRFQLAGRLADLFEQYMLYRPDWILAWEAGERVAESEEEIWQAELWRLLVKENPYHPVYLQDQALLHMANHAEKLPKQILIFGVNTMPPKTLEFFQAIAEHIHVHLFHLNPCVSYWGDIKSEKALARQQKLAQLDNWVNAKESIGNPLLANLGGQGRAFFNSLQSIDSFEISAFDISVEDKSEKTAPATENDSPSVLSYIQQDILHLTDKKQAPVKLVDDSIYVVSAHSALREIQSLHDYLLHQFQQNPDLKPQDIIVMCPAIEDYAPYIDAVFKHPHDEFSDISPRLPCSIADRRYSDSEPLVNSFLELLQLPDSRLEISKILEFLRLPSLQDKFALSEHDLPEIEWWLQEAHIHWGLNAQHKQSASGVTQASDMYTWSWGLEKLLMGFAWGDSTHLTDDALFIPHVEGQQALLLGRLCHLLERLKHYSENLNKARSIKQWHEYLSDMLSAFFTQNKEEEQAFLIIQNAINSLSERAIQAEYQEQVELDVVRYYLQQQFNQADDKNQFLTGQITFCSMVPMRSIPFKIIAVLGLNEGVYPRQQTPISFDLMAKSEIRLGDRSRRADDRYLFLEALISARQSLYLSYQGKNIRNNERREASLVLKDLMGYLQQGYQWSFDEKQANNQTSSQLIQSTLHPFAVDNYLQPASFDKGWFRLIKAQQKANIQVLAQAAKKELNFVHLSELISWFKNPLAGFAKHNLSLNLEIETKINLDVEPFSANNLTRYQLTQALTEAYLDASESLDRVKKSFSVSGVLPETPLKNDILEAGQQTAELIASELQAYLPIERQQIHLSLTELFPELLKQTGESEIKEITEATLNAAFDVSEMGLVISRPATRKSKDDLTLWLHHLLVNSQAPSNTFGFFLNYDKTKIEKVMLHAISDASDAQQLLQNWLKYWLKSHRTPMLLHADIAKNLFKPYLKSLPTISELMQDEKLVDAWLEQLKQLHDSDPYFSWFYPQADNLPLDELKIIIELYYPLYENLITQNKKTKSS</sequence>
<dbReference type="PIRSF" id="PIRSF000980">
    <property type="entry name" value="RecC"/>
    <property type="match status" value="1"/>
</dbReference>
<dbReference type="Gene3D" id="3.40.50.10930">
    <property type="match status" value="1"/>
</dbReference>
<evidence type="ECO:0000313" key="12">
    <source>
        <dbReference type="EMBL" id="MER2494045.1"/>
    </source>
</evidence>
<evidence type="ECO:0000256" key="9">
    <source>
        <dbReference type="ARBA" id="ARBA00023204"/>
    </source>
</evidence>
<gene>
    <name evidence="10 12" type="primary">recC</name>
    <name evidence="12" type="ORF">ABS311_19390</name>
</gene>
<dbReference type="InterPro" id="IPR006697">
    <property type="entry name" value="RecC"/>
</dbReference>
<keyword evidence="5 10" id="KW-0347">Helicase</keyword>
<organism evidence="12 13">
    <name type="scientific">Catenovulum sediminis</name>
    <dbReference type="NCBI Taxonomy" id="1740262"/>
    <lineage>
        <taxon>Bacteria</taxon>
        <taxon>Pseudomonadati</taxon>
        <taxon>Pseudomonadota</taxon>
        <taxon>Gammaproteobacteria</taxon>
        <taxon>Alteromonadales</taxon>
        <taxon>Alteromonadaceae</taxon>
        <taxon>Catenovulum</taxon>
    </lineage>
</organism>
<dbReference type="InterPro" id="IPR013986">
    <property type="entry name" value="DExx_box_DNA_helicase_dom_sf"/>
</dbReference>
<keyword evidence="13" id="KW-1185">Reference proteome</keyword>
<dbReference type="InterPro" id="IPR027417">
    <property type="entry name" value="P-loop_NTPase"/>
</dbReference>
<keyword evidence="8 10" id="KW-0238">DNA-binding</keyword>
<dbReference type="InterPro" id="IPR041500">
    <property type="entry name" value="RecC_C"/>
</dbReference>
<protein>
    <recommendedName>
        <fullName evidence="10">RecBCD enzyme subunit RecC</fullName>
    </recommendedName>
    <alternativeName>
        <fullName evidence="10">Exonuclease V subunit RecC</fullName>
        <shortName evidence="10">ExoV subunit RecC</shortName>
    </alternativeName>
    <alternativeName>
        <fullName evidence="10">Helicase/nuclease RecBCD subunit RecC</fullName>
    </alternativeName>
</protein>
<dbReference type="NCBIfam" id="TIGR01450">
    <property type="entry name" value="recC"/>
    <property type="match status" value="1"/>
</dbReference>
<comment type="caution">
    <text evidence="12">The sequence shown here is derived from an EMBL/GenBank/DDBJ whole genome shotgun (WGS) entry which is preliminary data.</text>
</comment>
<evidence type="ECO:0000256" key="7">
    <source>
        <dbReference type="ARBA" id="ARBA00022840"/>
    </source>
</evidence>
<dbReference type="Gene3D" id="1.10.10.160">
    <property type="match status" value="1"/>
</dbReference>
<name>A0ABV1RMV7_9ALTE</name>
<dbReference type="RefSeq" id="WP_350403066.1">
    <property type="nucleotide sequence ID" value="NZ_JBELOE010000280.1"/>
</dbReference>
<keyword evidence="7 10" id="KW-0067">ATP-binding</keyword>
<evidence type="ECO:0000256" key="5">
    <source>
        <dbReference type="ARBA" id="ARBA00022806"/>
    </source>
</evidence>
<comment type="function">
    <text evidence="10">A helicase/nuclease that prepares dsDNA breaks (DSB) for recombinational DNA repair. Binds to DSBs and unwinds DNA via a highly rapid and processive ATP-dependent bidirectional helicase activity. Unwinds dsDNA until it encounters a Chi (crossover hotspot instigator) sequence from the 3' direction. Cuts ssDNA a few nucleotides 3' to the Chi site. The properties and activities of the enzyme are changed at Chi. The Chi-altered holoenzyme produces a long 3'-ssDNA overhang and facilitates RecA-binding to the ssDNA for homologous DNA recombination and repair. Holoenzyme degrades any linearized DNA that is unable to undergo homologous recombination. In the holoenzyme this subunit recognizes the wild-type Chi sequence, and when added to isolated RecB increases its ATP-dependent helicase processivity.</text>
</comment>
<evidence type="ECO:0000256" key="10">
    <source>
        <dbReference type="HAMAP-Rule" id="MF_01486"/>
    </source>
</evidence>
<dbReference type="Pfam" id="PF17946">
    <property type="entry name" value="RecC_C"/>
    <property type="match status" value="1"/>
</dbReference>
<comment type="subunit">
    <text evidence="10">Heterotrimer of RecB, RecC and RecD. All subunits contribute to DNA-binding.</text>
</comment>
<keyword evidence="4 10" id="KW-0378">Hydrolase</keyword>
<evidence type="ECO:0000259" key="11">
    <source>
        <dbReference type="Pfam" id="PF17946"/>
    </source>
</evidence>
<evidence type="ECO:0000256" key="8">
    <source>
        <dbReference type="ARBA" id="ARBA00023125"/>
    </source>
</evidence>
<dbReference type="EMBL" id="JBELOE010000280">
    <property type="protein sequence ID" value="MER2494045.1"/>
    <property type="molecule type" value="Genomic_DNA"/>
</dbReference>
<dbReference type="InterPro" id="IPR011335">
    <property type="entry name" value="Restrct_endonuc-II-like"/>
</dbReference>
<dbReference type="Gene3D" id="1.10.10.990">
    <property type="match status" value="1"/>
</dbReference>
<dbReference type="HAMAP" id="MF_01486">
    <property type="entry name" value="RecC"/>
    <property type="match status" value="1"/>
</dbReference>
<dbReference type="PANTHER" id="PTHR30591">
    <property type="entry name" value="RECBCD ENZYME SUBUNIT RECC"/>
    <property type="match status" value="1"/>
</dbReference>
<dbReference type="Gene3D" id="3.40.50.300">
    <property type="entry name" value="P-loop containing nucleotide triphosphate hydrolases"/>
    <property type="match status" value="2"/>
</dbReference>